<feature type="domain" description="Tripartite ATP-independent periplasmic transporters DctQ component" evidence="10">
    <location>
        <begin position="32"/>
        <end position="160"/>
    </location>
</feature>
<sequence length="185" mass="20098">MNLWLDRTIEAARRLSRFAVWVCGVALFGTAGLIGVEVLVRKLFRISTQGATEISGYVLAACTAWALADALLAKSHVRVDLVLRRVGRRTRAFLDLVALLMLALFVAPLAHFAFRVVTLSVTRGATANTTLATPLWIPQGIWTVGIVWFLLIIVLLILRVAIAIGRGDHEAAARVAGIASLDDEE</sequence>
<dbReference type="GO" id="GO:0015740">
    <property type="term" value="P:C4-dicarboxylate transport"/>
    <property type="evidence" value="ECO:0007669"/>
    <property type="project" value="TreeGrafter"/>
</dbReference>
<evidence type="ECO:0000256" key="9">
    <source>
        <dbReference type="SAM" id="Phobius"/>
    </source>
</evidence>
<evidence type="ECO:0000259" key="10">
    <source>
        <dbReference type="Pfam" id="PF04290"/>
    </source>
</evidence>
<keyword evidence="4" id="KW-0997">Cell inner membrane</keyword>
<keyword evidence="7 9" id="KW-0472">Membrane</keyword>
<gene>
    <name evidence="11" type="ORF">LIP_2095</name>
</gene>
<dbReference type="KEGG" id="lpil:LIP_2095"/>
<feature type="transmembrane region" description="Helical" evidence="9">
    <location>
        <begin position="93"/>
        <end position="114"/>
    </location>
</feature>
<evidence type="ECO:0000256" key="3">
    <source>
        <dbReference type="ARBA" id="ARBA00022475"/>
    </source>
</evidence>
<dbReference type="Proteomes" id="UP000065807">
    <property type="component" value="Chromosome"/>
</dbReference>
<keyword evidence="12" id="KW-1185">Reference proteome</keyword>
<proteinExistence type="inferred from homology"/>
<organism evidence="11 12">
    <name type="scientific">Limnochorda pilosa</name>
    <dbReference type="NCBI Taxonomy" id="1555112"/>
    <lineage>
        <taxon>Bacteria</taxon>
        <taxon>Bacillati</taxon>
        <taxon>Bacillota</taxon>
        <taxon>Limnochordia</taxon>
        <taxon>Limnochordales</taxon>
        <taxon>Limnochordaceae</taxon>
        <taxon>Limnochorda</taxon>
    </lineage>
</organism>
<dbReference type="EMBL" id="AP014924">
    <property type="protein sequence ID" value="BAS27936.1"/>
    <property type="molecule type" value="Genomic_DNA"/>
</dbReference>
<dbReference type="STRING" id="1555112.LIP_2095"/>
<evidence type="ECO:0000256" key="5">
    <source>
        <dbReference type="ARBA" id="ARBA00022692"/>
    </source>
</evidence>
<dbReference type="InterPro" id="IPR007387">
    <property type="entry name" value="TRAP_DctQ"/>
</dbReference>
<protein>
    <recommendedName>
        <fullName evidence="10">Tripartite ATP-independent periplasmic transporters DctQ component domain-containing protein</fullName>
    </recommendedName>
</protein>
<reference evidence="12" key="1">
    <citation type="submission" date="2015-07" db="EMBL/GenBank/DDBJ databases">
        <title>Complete genome sequence and phylogenetic analysis of Limnochorda pilosa.</title>
        <authorList>
            <person name="Watanabe M."/>
            <person name="Kojima H."/>
            <person name="Fukui M."/>
        </authorList>
    </citation>
    <scope>NUCLEOTIDE SEQUENCE [LARGE SCALE GENOMIC DNA]</scope>
    <source>
        <strain evidence="12">HC45</strain>
    </source>
</reference>
<dbReference type="RefSeq" id="WP_068137525.1">
    <property type="nucleotide sequence ID" value="NZ_AP014924.1"/>
</dbReference>
<evidence type="ECO:0000256" key="8">
    <source>
        <dbReference type="ARBA" id="ARBA00038436"/>
    </source>
</evidence>
<dbReference type="AlphaFoldDB" id="A0A0K2SLD5"/>
<comment type="subcellular location">
    <subcellularLocation>
        <location evidence="1">Cell inner membrane</location>
        <topology evidence="1">Multi-pass membrane protein</topology>
    </subcellularLocation>
</comment>
<keyword evidence="2" id="KW-0813">Transport</keyword>
<feature type="transmembrane region" description="Helical" evidence="9">
    <location>
        <begin position="15"/>
        <end position="34"/>
    </location>
</feature>
<dbReference type="Pfam" id="PF04290">
    <property type="entry name" value="DctQ"/>
    <property type="match status" value="1"/>
</dbReference>
<feature type="transmembrane region" description="Helical" evidence="9">
    <location>
        <begin position="141"/>
        <end position="164"/>
    </location>
</feature>
<evidence type="ECO:0000256" key="1">
    <source>
        <dbReference type="ARBA" id="ARBA00004429"/>
    </source>
</evidence>
<keyword evidence="3" id="KW-1003">Cell membrane</keyword>
<comment type="similarity">
    <text evidence="8">Belongs to the TRAP transporter small permease family.</text>
</comment>
<dbReference type="PANTHER" id="PTHR35011">
    <property type="entry name" value="2,3-DIKETO-L-GULONATE TRAP TRANSPORTER SMALL PERMEASE PROTEIN YIAM"/>
    <property type="match status" value="1"/>
</dbReference>
<evidence type="ECO:0000256" key="2">
    <source>
        <dbReference type="ARBA" id="ARBA00022448"/>
    </source>
</evidence>
<dbReference type="InterPro" id="IPR055348">
    <property type="entry name" value="DctQ"/>
</dbReference>
<evidence type="ECO:0000313" key="11">
    <source>
        <dbReference type="EMBL" id="BAS27936.1"/>
    </source>
</evidence>
<reference evidence="12" key="2">
    <citation type="journal article" date="2016" name="Int. J. Syst. Evol. Microbiol.">
        <title>Complete genome sequence and cell structure of Limnochorda pilosa, a Gram-negative spore-former within the phylum Firmicutes.</title>
        <authorList>
            <person name="Watanabe M."/>
            <person name="Kojima H."/>
            <person name="Fukui M."/>
        </authorList>
    </citation>
    <scope>NUCLEOTIDE SEQUENCE [LARGE SCALE GENOMIC DNA]</scope>
    <source>
        <strain evidence="12">HC45</strain>
    </source>
</reference>
<name>A0A0K2SLD5_LIMPI</name>
<evidence type="ECO:0000256" key="4">
    <source>
        <dbReference type="ARBA" id="ARBA00022519"/>
    </source>
</evidence>
<keyword evidence="5 9" id="KW-0812">Transmembrane</keyword>
<accession>A0A0K2SLD5</accession>
<dbReference type="GO" id="GO:0005886">
    <property type="term" value="C:plasma membrane"/>
    <property type="evidence" value="ECO:0007669"/>
    <property type="project" value="UniProtKB-SubCell"/>
</dbReference>
<evidence type="ECO:0000313" key="12">
    <source>
        <dbReference type="Proteomes" id="UP000065807"/>
    </source>
</evidence>
<keyword evidence="6 9" id="KW-1133">Transmembrane helix</keyword>
<evidence type="ECO:0000256" key="7">
    <source>
        <dbReference type="ARBA" id="ARBA00023136"/>
    </source>
</evidence>
<dbReference type="OrthoDB" id="6160477at2"/>
<dbReference type="GO" id="GO:0022857">
    <property type="term" value="F:transmembrane transporter activity"/>
    <property type="evidence" value="ECO:0007669"/>
    <property type="project" value="TreeGrafter"/>
</dbReference>
<feature type="transmembrane region" description="Helical" evidence="9">
    <location>
        <begin position="54"/>
        <end position="72"/>
    </location>
</feature>
<evidence type="ECO:0000256" key="6">
    <source>
        <dbReference type="ARBA" id="ARBA00022989"/>
    </source>
</evidence>
<dbReference type="PANTHER" id="PTHR35011:SF10">
    <property type="entry name" value="TRAP TRANSPORTER SMALL PERMEASE PROTEIN"/>
    <property type="match status" value="1"/>
</dbReference>